<keyword evidence="4" id="KW-1185">Reference proteome</keyword>
<accession>A0A1X7FZ30</accession>
<dbReference type="AlphaFoldDB" id="A0A1X7FZ30"/>
<name>A0A1X7FZ30_9SPHN</name>
<dbReference type="STRING" id="941907.SAMN06295910_0304"/>
<dbReference type="PROSITE" id="PS51257">
    <property type="entry name" value="PROKAR_LIPOPROTEIN"/>
    <property type="match status" value="1"/>
</dbReference>
<organism evidence="3 4">
    <name type="scientific">Allosphingosinicella indica</name>
    <dbReference type="NCBI Taxonomy" id="941907"/>
    <lineage>
        <taxon>Bacteria</taxon>
        <taxon>Pseudomonadati</taxon>
        <taxon>Pseudomonadota</taxon>
        <taxon>Alphaproteobacteria</taxon>
        <taxon>Sphingomonadales</taxon>
        <taxon>Sphingomonadaceae</taxon>
        <taxon>Allosphingosinicella</taxon>
    </lineage>
</organism>
<dbReference type="Proteomes" id="UP000192934">
    <property type="component" value="Chromosome I"/>
</dbReference>
<feature type="signal peptide" evidence="2">
    <location>
        <begin position="1"/>
        <end position="23"/>
    </location>
</feature>
<reference evidence="4" key="1">
    <citation type="submission" date="2017-04" db="EMBL/GenBank/DDBJ databases">
        <authorList>
            <person name="Varghese N."/>
            <person name="Submissions S."/>
        </authorList>
    </citation>
    <scope>NUCLEOTIDE SEQUENCE [LARGE SCALE GENOMIC DNA]</scope>
    <source>
        <strain evidence="4">Dd16</strain>
    </source>
</reference>
<keyword evidence="2" id="KW-0732">Signal</keyword>
<evidence type="ECO:0000313" key="3">
    <source>
        <dbReference type="EMBL" id="SMF61319.1"/>
    </source>
</evidence>
<gene>
    <name evidence="3" type="ORF">SAMN06295910_0304</name>
</gene>
<evidence type="ECO:0000256" key="2">
    <source>
        <dbReference type="SAM" id="SignalP"/>
    </source>
</evidence>
<dbReference type="RefSeq" id="WP_085217197.1">
    <property type="nucleotide sequence ID" value="NZ_LT840185.1"/>
</dbReference>
<evidence type="ECO:0000313" key="4">
    <source>
        <dbReference type="Proteomes" id="UP000192934"/>
    </source>
</evidence>
<evidence type="ECO:0008006" key="5">
    <source>
        <dbReference type="Google" id="ProtNLM"/>
    </source>
</evidence>
<dbReference type="EMBL" id="LT840185">
    <property type="protein sequence ID" value="SMF61319.1"/>
    <property type="molecule type" value="Genomic_DNA"/>
</dbReference>
<feature type="compositionally biased region" description="Basic and acidic residues" evidence="1">
    <location>
        <begin position="174"/>
        <end position="186"/>
    </location>
</feature>
<feature type="chain" id="PRO_5012959602" description="Peptidase" evidence="2">
    <location>
        <begin position="24"/>
        <end position="186"/>
    </location>
</feature>
<evidence type="ECO:0000256" key="1">
    <source>
        <dbReference type="SAM" id="MobiDB-lite"/>
    </source>
</evidence>
<sequence>MSASRLRNALIAVAAAASLGACADGYGYGGFDAGYGTAGYADPYSNPYVAADQYDFYASGYQGFGQPYWGWYNGFYYPGSGYYVYDRGRRPHRWRDRDRRYWEGRRSAWRGGEVTANWRDFRRDRREWRGDRGRNYRGRTMPIERGLREANPGVRGQAIRQRQGVTARPVTRNPRSDVRPGQRRPD</sequence>
<feature type="region of interest" description="Disordered" evidence="1">
    <location>
        <begin position="148"/>
        <end position="186"/>
    </location>
</feature>
<protein>
    <recommendedName>
        <fullName evidence="5">Peptidase</fullName>
    </recommendedName>
</protein>
<proteinExistence type="predicted"/>